<comment type="caution">
    <text evidence="1">The sequence shown here is derived from an EMBL/GenBank/DDBJ whole genome shotgun (WGS) entry which is preliminary data.</text>
</comment>
<dbReference type="SUPFAM" id="SSF52047">
    <property type="entry name" value="RNI-like"/>
    <property type="match status" value="1"/>
</dbReference>
<proteinExistence type="predicted"/>
<dbReference type="Gene3D" id="3.80.10.10">
    <property type="entry name" value="Ribonuclease Inhibitor"/>
    <property type="match status" value="1"/>
</dbReference>
<dbReference type="EMBL" id="JAHMHS010000195">
    <property type="protein sequence ID" value="KAK1708413.1"/>
    <property type="molecule type" value="Genomic_DNA"/>
</dbReference>
<name>A0AAD8U6C9_GLOAC</name>
<keyword evidence="2" id="KW-1185">Reference proteome</keyword>
<dbReference type="AlphaFoldDB" id="A0AAD8U6C9"/>
<sequence length="451" mass="50252">MVYSISLNQQGNPIMANEATPTAFLWDWDQSDLTTAVEDMRRLLGNASHLTAIGDVTLRGVRAAKNSQAALLAKRLTSSDRATIKSWITESRLPAERSEALLQESEVPLAQTTAILLSRLPALKTLEVQTYDRNDHDEWTQSRPPGDEFLTLLSQLVASGAAAGSSFSNVETIKVLVPTPNGDSANEFNFYVYAENILPFFYLPQIRTLELHRAEDGGKSIIWPAPHPKPSAATLEELVLSRCQLSEENIGQLLRASPNLKTFRCGYVIDAEYASDWVDLETLRSSIDTLKASLEELSFAMTLWTSTAIDCGEVGPWGIRGSLGSLKEFTQLTRLSISLPVLLGWETKGSSNLADVLPEGLQALTITNEMFFWWHYQWDDLDWEEDDPVVPMWQSLEGKIVEYLENRPRNLKELRLEISMVGEEQRAEELKANLIGKGSEAGVIVTVELKP</sequence>
<evidence type="ECO:0000313" key="1">
    <source>
        <dbReference type="EMBL" id="KAK1708413.1"/>
    </source>
</evidence>
<protein>
    <recommendedName>
        <fullName evidence="3">F-box domain protein</fullName>
    </recommendedName>
</protein>
<dbReference type="RefSeq" id="XP_060358291.1">
    <property type="nucleotide sequence ID" value="XM_060509597.1"/>
</dbReference>
<evidence type="ECO:0008006" key="3">
    <source>
        <dbReference type="Google" id="ProtNLM"/>
    </source>
</evidence>
<dbReference type="InterPro" id="IPR032675">
    <property type="entry name" value="LRR_dom_sf"/>
</dbReference>
<dbReference type="Proteomes" id="UP001244207">
    <property type="component" value="Unassembled WGS sequence"/>
</dbReference>
<evidence type="ECO:0000313" key="2">
    <source>
        <dbReference type="Proteomes" id="UP001244207"/>
    </source>
</evidence>
<gene>
    <name evidence="1" type="ORF">BDZ83DRAFT_642147</name>
</gene>
<reference evidence="1" key="1">
    <citation type="submission" date="2021-12" db="EMBL/GenBank/DDBJ databases">
        <title>Comparative genomics, transcriptomics and evolutionary studies reveal genomic signatures of adaptation to plant cell wall in hemibiotrophic fungi.</title>
        <authorList>
            <consortium name="DOE Joint Genome Institute"/>
            <person name="Baroncelli R."/>
            <person name="Diaz J.F."/>
            <person name="Benocci T."/>
            <person name="Peng M."/>
            <person name="Battaglia E."/>
            <person name="Haridas S."/>
            <person name="Andreopoulos W."/>
            <person name="Labutti K."/>
            <person name="Pangilinan J."/>
            <person name="Floch G.L."/>
            <person name="Makela M.R."/>
            <person name="Henrissat B."/>
            <person name="Grigoriev I.V."/>
            <person name="Crouch J.A."/>
            <person name="De Vries R.P."/>
            <person name="Sukno S.A."/>
            <person name="Thon M.R."/>
        </authorList>
    </citation>
    <scope>NUCLEOTIDE SEQUENCE</scope>
    <source>
        <strain evidence="1">CBS 112980</strain>
    </source>
</reference>
<dbReference type="GeneID" id="85393496"/>
<accession>A0AAD8U6C9</accession>
<organism evidence="1 2">
    <name type="scientific">Glomerella acutata</name>
    <name type="common">Colletotrichum acutatum</name>
    <dbReference type="NCBI Taxonomy" id="27357"/>
    <lineage>
        <taxon>Eukaryota</taxon>
        <taxon>Fungi</taxon>
        <taxon>Dikarya</taxon>
        <taxon>Ascomycota</taxon>
        <taxon>Pezizomycotina</taxon>
        <taxon>Sordariomycetes</taxon>
        <taxon>Hypocreomycetidae</taxon>
        <taxon>Glomerellales</taxon>
        <taxon>Glomerellaceae</taxon>
        <taxon>Colletotrichum</taxon>
        <taxon>Colletotrichum acutatum species complex</taxon>
    </lineage>
</organism>